<reference evidence="2" key="2">
    <citation type="submission" date="2023-05" db="EMBL/GenBank/DDBJ databases">
        <authorList>
            <consortium name="Lawrence Berkeley National Laboratory"/>
            <person name="Steindorff A."/>
            <person name="Hensen N."/>
            <person name="Bonometti L."/>
            <person name="Westerberg I."/>
            <person name="Brannstrom I.O."/>
            <person name="Guillou S."/>
            <person name="Cros-Aarteil S."/>
            <person name="Calhoun S."/>
            <person name="Haridas S."/>
            <person name="Kuo A."/>
            <person name="Mondo S."/>
            <person name="Pangilinan J."/>
            <person name="Riley R."/>
            <person name="Labutti K."/>
            <person name="Andreopoulos B."/>
            <person name="Lipzen A."/>
            <person name="Chen C."/>
            <person name="Yanf M."/>
            <person name="Daum C."/>
            <person name="Ng V."/>
            <person name="Clum A."/>
            <person name="Ohm R."/>
            <person name="Martin F."/>
            <person name="Silar P."/>
            <person name="Natvig D."/>
            <person name="Lalanne C."/>
            <person name="Gautier V."/>
            <person name="Ament-Velasquez S.L."/>
            <person name="Kruys A."/>
            <person name="Hutchinson M.I."/>
            <person name="Powell A.J."/>
            <person name="Barry K."/>
            <person name="Miller A.N."/>
            <person name="Grigoriev I.V."/>
            <person name="Debuchy R."/>
            <person name="Gladieux P."/>
            <person name="Thoren M.H."/>
            <person name="Johannesson H."/>
        </authorList>
    </citation>
    <scope>NUCLEOTIDE SEQUENCE</scope>
    <source>
        <strain evidence="2">CBS 731.68</strain>
    </source>
</reference>
<comment type="caution">
    <text evidence="2">The sequence shown here is derived from an EMBL/GenBank/DDBJ whole genome shotgun (WGS) entry which is preliminary data.</text>
</comment>
<feature type="non-terminal residue" evidence="2">
    <location>
        <position position="1"/>
    </location>
</feature>
<dbReference type="GeneID" id="87825010"/>
<dbReference type="SUPFAM" id="SSF53474">
    <property type="entry name" value="alpha/beta-Hydrolases"/>
    <property type="match status" value="1"/>
</dbReference>
<dbReference type="InterPro" id="IPR029058">
    <property type="entry name" value="AB_hydrolase_fold"/>
</dbReference>
<dbReference type="AlphaFoldDB" id="A0AAN6Z8G4"/>
<feature type="region of interest" description="Disordered" evidence="1">
    <location>
        <begin position="368"/>
        <end position="389"/>
    </location>
</feature>
<dbReference type="Proteomes" id="UP001302602">
    <property type="component" value="Unassembled WGS sequence"/>
</dbReference>
<feature type="compositionally biased region" description="Polar residues" evidence="1">
    <location>
        <begin position="373"/>
        <end position="389"/>
    </location>
</feature>
<proteinExistence type="predicted"/>
<dbReference type="EMBL" id="MU853223">
    <property type="protein sequence ID" value="KAK4129665.1"/>
    <property type="molecule type" value="Genomic_DNA"/>
</dbReference>
<name>A0AAN6Z8G4_9PEZI</name>
<dbReference type="RefSeq" id="XP_062653436.1">
    <property type="nucleotide sequence ID" value="XM_062788240.1"/>
</dbReference>
<feature type="region of interest" description="Disordered" evidence="1">
    <location>
        <begin position="29"/>
        <end position="59"/>
    </location>
</feature>
<evidence type="ECO:0000256" key="1">
    <source>
        <dbReference type="SAM" id="MobiDB-lite"/>
    </source>
</evidence>
<feature type="region of interest" description="Disordered" evidence="1">
    <location>
        <begin position="135"/>
        <end position="155"/>
    </location>
</feature>
<sequence length="389" mass="42837">VPRVDIIAIHDIDETLLKAWLYRKKSKRRGNEPRTGYASAGLNSFDGEGGLGTTGSPAPGRYSPDLALMEDPEDASILGMLASVPEDEDVNPGLQTSDDFFRRRPRMRKKATLPHDRRWSSGRFAAIAEEEKVSSVGEMGDSRRPNADVLSDRQSSLDQGIERRVNWLSDLDMLPIEIPGARIMCYTYKGVEKVASPWQYLTELADVLATRLIEKRTSDIVDYSGVPIILIGLGFGALILQRAMNLLALRPGSDWNPTTNLYMVAGVILLDAPAAGPDREQFPRSLAQETKKTWTQDWLGKPRVSGAPSTKIDTLSMWIRFSLLASVHDIPIAWHYSPMVPTPGKVCVCMMTGQKHTTGTLTPSILACDNPQKPRSPTHSETISNGAPS</sequence>
<accession>A0AAN6Z8G4</accession>
<reference evidence="2" key="1">
    <citation type="journal article" date="2023" name="Mol. Phylogenet. Evol.">
        <title>Genome-scale phylogeny and comparative genomics of the fungal order Sordariales.</title>
        <authorList>
            <person name="Hensen N."/>
            <person name="Bonometti L."/>
            <person name="Westerberg I."/>
            <person name="Brannstrom I.O."/>
            <person name="Guillou S."/>
            <person name="Cros-Aarteil S."/>
            <person name="Calhoun S."/>
            <person name="Haridas S."/>
            <person name="Kuo A."/>
            <person name="Mondo S."/>
            <person name="Pangilinan J."/>
            <person name="Riley R."/>
            <person name="LaButti K."/>
            <person name="Andreopoulos B."/>
            <person name="Lipzen A."/>
            <person name="Chen C."/>
            <person name="Yan M."/>
            <person name="Daum C."/>
            <person name="Ng V."/>
            <person name="Clum A."/>
            <person name="Steindorff A."/>
            <person name="Ohm R.A."/>
            <person name="Martin F."/>
            <person name="Silar P."/>
            <person name="Natvig D.O."/>
            <person name="Lalanne C."/>
            <person name="Gautier V."/>
            <person name="Ament-Velasquez S.L."/>
            <person name="Kruys A."/>
            <person name="Hutchinson M.I."/>
            <person name="Powell A.J."/>
            <person name="Barry K."/>
            <person name="Miller A.N."/>
            <person name="Grigoriev I.V."/>
            <person name="Debuchy R."/>
            <person name="Gladieux P."/>
            <person name="Hiltunen Thoren M."/>
            <person name="Johannesson H."/>
        </authorList>
    </citation>
    <scope>NUCLEOTIDE SEQUENCE</scope>
    <source>
        <strain evidence="2">CBS 731.68</strain>
    </source>
</reference>
<protein>
    <submittedName>
        <fullName evidence="2">Uncharacterized protein</fullName>
    </submittedName>
</protein>
<evidence type="ECO:0000313" key="3">
    <source>
        <dbReference type="Proteomes" id="UP001302602"/>
    </source>
</evidence>
<gene>
    <name evidence="2" type="ORF">N657DRAFT_563786</name>
</gene>
<organism evidence="2 3">
    <name type="scientific">Parathielavia appendiculata</name>
    <dbReference type="NCBI Taxonomy" id="2587402"/>
    <lineage>
        <taxon>Eukaryota</taxon>
        <taxon>Fungi</taxon>
        <taxon>Dikarya</taxon>
        <taxon>Ascomycota</taxon>
        <taxon>Pezizomycotina</taxon>
        <taxon>Sordariomycetes</taxon>
        <taxon>Sordariomycetidae</taxon>
        <taxon>Sordariales</taxon>
        <taxon>Chaetomiaceae</taxon>
        <taxon>Parathielavia</taxon>
    </lineage>
</organism>
<evidence type="ECO:0000313" key="2">
    <source>
        <dbReference type="EMBL" id="KAK4129665.1"/>
    </source>
</evidence>
<keyword evidence="3" id="KW-1185">Reference proteome</keyword>